<comment type="caution">
    <text evidence="2">The sequence shown here is derived from an EMBL/GenBank/DDBJ whole genome shotgun (WGS) entry which is preliminary data.</text>
</comment>
<feature type="domain" description="Helix-turn-helix" evidence="1">
    <location>
        <begin position="45"/>
        <end position="91"/>
    </location>
</feature>
<dbReference type="Gene3D" id="1.10.1660.10">
    <property type="match status" value="1"/>
</dbReference>
<dbReference type="Pfam" id="PF12728">
    <property type="entry name" value="HTH_17"/>
    <property type="match status" value="1"/>
</dbReference>
<dbReference type="AlphaFoldDB" id="A0A4U1G9D8"/>
<evidence type="ECO:0000313" key="2">
    <source>
        <dbReference type="EMBL" id="TKC57622.1"/>
    </source>
</evidence>
<dbReference type="RefSeq" id="WP_136881557.1">
    <property type="nucleotide sequence ID" value="NZ_SWDX01000009.1"/>
</dbReference>
<dbReference type="EMBL" id="SWDX01000009">
    <property type="protein sequence ID" value="TKC57622.1"/>
    <property type="molecule type" value="Genomic_DNA"/>
</dbReference>
<evidence type="ECO:0000313" key="3">
    <source>
        <dbReference type="Proteomes" id="UP000309594"/>
    </source>
</evidence>
<dbReference type="InterPro" id="IPR041657">
    <property type="entry name" value="HTH_17"/>
</dbReference>
<evidence type="ECO:0000259" key="1">
    <source>
        <dbReference type="Pfam" id="PF12728"/>
    </source>
</evidence>
<proteinExistence type="predicted"/>
<sequence length="109" mass="13088">MGYLPMTLDEFREEFTKLFDQKADEFFKRVFGMKTEGNDDAEQSLMTTNEVTACFDISRTTLNNWIRMDKIISIKKGNQRFFDRAYIERYKKVNFSFNEKLPTYYSKNV</sequence>
<dbReference type="SUPFAM" id="SSF46955">
    <property type="entry name" value="Putative DNA-binding domain"/>
    <property type="match status" value="1"/>
</dbReference>
<gene>
    <name evidence="2" type="ORF">FBD94_20310</name>
</gene>
<name>A0A4U1G9D8_9SPHI</name>
<protein>
    <submittedName>
        <fullName evidence="2">Helix-turn-helix domain-containing protein</fullName>
    </submittedName>
</protein>
<dbReference type="Proteomes" id="UP000309594">
    <property type="component" value="Unassembled WGS sequence"/>
</dbReference>
<organism evidence="2 3">
    <name type="scientific">Pedobacter hiemivivus</name>
    <dbReference type="NCBI Taxonomy" id="2530454"/>
    <lineage>
        <taxon>Bacteria</taxon>
        <taxon>Pseudomonadati</taxon>
        <taxon>Bacteroidota</taxon>
        <taxon>Sphingobacteriia</taxon>
        <taxon>Sphingobacteriales</taxon>
        <taxon>Sphingobacteriaceae</taxon>
        <taxon>Pedobacter</taxon>
    </lineage>
</organism>
<accession>A0A4U1G9D8</accession>
<dbReference type="InterPro" id="IPR009061">
    <property type="entry name" value="DNA-bd_dom_put_sf"/>
</dbReference>
<reference evidence="2 3" key="1">
    <citation type="submission" date="2019-04" db="EMBL/GenBank/DDBJ databases">
        <title>Pedobacter sp. RP-1-16 sp. nov., isolated from Arctic soil.</title>
        <authorList>
            <person name="Dahal R.H."/>
            <person name="Kim D.-U."/>
        </authorList>
    </citation>
    <scope>NUCLEOTIDE SEQUENCE [LARGE SCALE GENOMIC DNA]</scope>
    <source>
        <strain evidence="2 3">RP-1-16</strain>
    </source>
</reference>